<evidence type="ECO:0000256" key="6">
    <source>
        <dbReference type="ARBA" id="ARBA00022737"/>
    </source>
</evidence>
<evidence type="ECO:0000256" key="15">
    <source>
        <dbReference type="SAM" id="Phobius"/>
    </source>
</evidence>
<dbReference type="PROSITE" id="PS00107">
    <property type="entry name" value="PROTEIN_KINASE_ATP"/>
    <property type="match status" value="1"/>
</dbReference>
<dbReference type="GO" id="GO:0042742">
    <property type="term" value="P:defense response to bacterium"/>
    <property type="evidence" value="ECO:0007669"/>
    <property type="project" value="TreeGrafter"/>
</dbReference>
<dbReference type="GO" id="GO:0005886">
    <property type="term" value="C:plasma membrane"/>
    <property type="evidence" value="ECO:0007669"/>
    <property type="project" value="TreeGrafter"/>
</dbReference>
<dbReference type="GO" id="GO:0005524">
    <property type="term" value="F:ATP binding"/>
    <property type="evidence" value="ECO:0007669"/>
    <property type="project" value="UniProtKB-UniRule"/>
</dbReference>
<sequence length="165" mass="18360">RGARSLLPSCNIRYESYPFYNVSAVSTQPQLQSPSSGKNNVSIIVAIVVPIVVALVLFIIGCYFLPATNCFSDENKIGQGGFGVVYKGILPNGQEIAVKRLSMTSLQGTIEFRNEASLVAKLQHRNLVRMFGFCLEGREKILVYEYITNKSLDHFLFGMVLPFFL</sequence>
<organism evidence="17 18">
    <name type="scientific">Trifolium medium</name>
    <dbReference type="NCBI Taxonomy" id="97028"/>
    <lineage>
        <taxon>Eukaryota</taxon>
        <taxon>Viridiplantae</taxon>
        <taxon>Streptophyta</taxon>
        <taxon>Embryophyta</taxon>
        <taxon>Tracheophyta</taxon>
        <taxon>Spermatophyta</taxon>
        <taxon>Magnoliopsida</taxon>
        <taxon>eudicotyledons</taxon>
        <taxon>Gunneridae</taxon>
        <taxon>Pentapetalae</taxon>
        <taxon>rosids</taxon>
        <taxon>fabids</taxon>
        <taxon>Fabales</taxon>
        <taxon>Fabaceae</taxon>
        <taxon>Papilionoideae</taxon>
        <taxon>50 kb inversion clade</taxon>
        <taxon>NPAAA clade</taxon>
        <taxon>Hologalegina</taxon>
        <taxon>IRL clade</taxon>
        <taxon>Trifolieae</taxon>
        <taxon>Trifolium</taxon>
    </lineage>
</organism>
<dbReference type="SUPFAM" id="SSF56112">
    <property type="entry name" value="Protein kinase-like (PK-like)"/>
    <property type="match status" value="1"/>
</dbReference>
<comment type="caution">
    <text evidence="17">The sequence shown here is derived from an EMBL/GenBank/DDBJ whole genome shotgun (WGS) entry which is preliminary data.</text>
</comment>
<keyword evidence="13" id="KW-0325">Glycoprotein</keyword>
<dbReference type="FunFam" id="3.30.200.20:FF:000142">
    <property type="entry name" value="Cysteine-rich receptor-like protein kinase 10"/>
    <property type="match status" value="1"/>
</dbReference>
<dbReference type="Gene3D" id="3.30.200.20">
    <property type="entry name" value="Phosphorylase Kinase, domain 1"/>
    <property type="match status" value="1"/>
</dbReference>
<dbReference type="AlphaFoldDB" id="A0A392MXS7"/>
<keyword evidence="18" id="KW-1185">Reference proteome</keyword>
<keyword evidence="2" id="KW-0723">Serine/threonine-protein kinase</keyword>
<dbReference type="Pfam" id="PF07714">
    <property type="entry name" value="PK_Tyr_Ser-Thr"/>
    <property type="match status" value="1"/>
</dbReference>
<keyword evidence="10 15" id="KW-1133">Transmembrane helix</keyword>
<dbReference type="PANTHER" id="PTHR27002:SF729">
    <property type="entry name" value="CYSTEINE-RICH RECEPTOR-KINASE-LIKE PROTEIN"/>
    <property type="match status" value="1"/>
</dbReference>
<evidence type="ECO:0000256" key="2">
    <source>
        <dbReference type="ARBA" id="ARBA00022527"/>
    </source>
</evidence>
<feature type="domain" description="Protein kinase" evidence="16">
    <location>
        <begin position="71"/>
        <end position="165"/>
    </location>
</feature>
<evidence type="ECO:0000256" key="7">
    <source>
        <dbReference type="ARBA" id="ARBA00022741"/>
    </source>
</evidence>
<dbReference type="Proteomes" id="UP000265520">
    <property type="component" value="Unassembled WGS sequence"/>
</dbReference>
<evidence type="ECO:0000313" key="17">
    <source>
        <dbReference type="EMBL" id="MCH91749.1"/>
    </source>
</evidence>
<dbReference type="InterPro" id="IPR017441">
    <property type="entry name" value="Protein_kinase_ATP_BS"/>
</dbReference>
<dbReference type="GO" id="GO:0004674">
    <property type="term" value="F:protein serine/threonine kinase activity"/>
    <property type="evidence" value="ECO:0007669"/>
    <property type="project" value="UniProtKB-KW"/>
</dbReference>
<dbReference type="PANTHER" id="PTHR27002">
    <property type="entry name" value="RECEPTOR-LIKE SERINE/THREONINE-PROTEIN KINASE SD1-8"/>
    <property type="match status" value="1"/>
</dbReference>
<protein>
    <submittedName>
        <fullName evidence="17">Cysteine-rich receptor-like protein kinase</fullName>
    </submittedName>
</protein>
<keyword evidence="5" id="KW-0732">Signal</keyword>
<evidence type="ECO:0000256" key="10">
    <source>
        <dbReference type="ARBA" id="ARBA00022989"/>
    </source>
</evidence>
<dbReference type="EMBL" id="LXQA010021101">
    <property type="protein sequence ID" value="MCH91749.1"/>
    <property type="molecule type" value="Genomic_DNA"/>
</dbReference>
<evidence type="ECO:0000256" key="11">
    <source>
        <dbReference type="ARBA" id="ARBA00023136"/>
    </source>
</evidence>
<accession>A0A392MXS7</accession>
<reference evidence="17 18" key="1">
    <citation type="journal article" date="2018" name="Front. Plant Sci.">
        <title>Red Clover (Trifolium pratense) and Zigzag Clover (T. medium) - A Picture of Genomic Similarities and Differences.</title>
        <authorList>
            <person name="Dluhosova J."/>
            <person name="Istvanek J."/>
            <person name="Nedelnik J."/>
            <person name="Repkova J."/>
        </authorList>
    </citation>
    <scope>NUCLEOTIDE SEQUENCE [LARGE SCALE GENOMIC DNA]</scope>
    <source>
        <strain evidence="18">cv. 10/8</strain>
        <tissue evidence="17">Leaf</tissue>
    </source>
</reference>
<keyword evidence="6" id="KW-0677">Repeat</keyword>
<evidence type="ECO:0000256" key="12">
    <source>
        <dbReference type="ARBA" id="ARBA00023170"/>
    </source>
</evidence>
<keyword evidence="3" id="KW-0808">Transferase</keyword>
<evidence type="ECO:0000256" key="5">
    <source>
        <dbReference type="ARBA" id="ARBA00022729"/>
    </source>
</evidence>
<proteinExistence type="predicted"/>
<evidence type="ECO:0000256" key="3">
    <source>
        <dbReference type="ARBA" id="ARBA00022679"/>
    </source>
</evidence>
<evidence type="ECO:0000256" key="1">
    <source>
        <dbReference type="ARBA" id="ARBA00004167"/>
    </source>
</evidence>
<comment type="subcellular location">
    <subcellularLocation>
        <location evidence="1">Membrane</location>
        <topology evidence="1">Single-pass membrane protein</topology>
    </subcellularLocation>
</comment>
<dbReference type="InterPro" id="IPR011009">
    <property type="entry name" value="Kinase-like_dom_sf"/>
</dbReference>
<keyword evidence="12 17" id="KW-0675">Receptor</keyword>
<evidence type="ECO:0000256" key="14">
    <source>
        <dbReference type="PROSITE-ProRule" id="PRU10141"/>
    </source>
</evidence>
<feature type="transmembrane region" description="Helical" evidence="15">
    <location>
        <begin position="41"/>
        <end position="66"/>
    </location>
</feature>
<evidence type="ECO:0000256" key="13">
    <source>
        <dbReference type="ARBA" id="ARBA00023180"/>
    </source>
</evidence>
<evidence type="ECO:0000256" key="9">
    <source>
        <dbReference type="ARBA" id="ARBA00022840"/>
    </source>
</evidence>
<dbReference type="InterPro" id="IPR001245">
    <property type="entry name" value="Ser-Thr/Tyr_kinase_cat_dom"/>
</dbReference>
<keyword evidence="7 14" id="KW-0547">Nucleotide-binding</keyword>
<keyword evidence="11 15" id="KW-0472">Membrane</keyword>
<feature type="non-terminal residue" evidence="17">
    <location>
        <position position="1"/>
    </location>
</feature>
<evidence type="ECO:0000313" key="18">
    <source>
        <dbReference type="Proteomes" id="UP000265520"/>
    </source>
</evidence>
<name>A0A392MXS7_9FABA</name>
<evidence type="ECO:0000256" key="4">
    <source>
        <dbReference type="ARBA" id="ARBA00022692"/>
    </source>
</evidence>
<evidence type="ECO:0000256" key="8">
    <source>
        <dbReference type="ARBA" id="ARBA00022777"/>
    </source>
</evidence>
<keyword evidence="8 17" id="KW-0418">Kinase</keyword>
<dbReference type="InterPro" id="IPR000719">
    <property type="entry name" value="Prot_kinase_dom"/>
</dbReference>
<keyword evidence="9 14" id="KW-0067">ATP-binding</keyword>
<keyword evidence="4 15" id="KW-0812">Transmembrane</keyword>
<feature type="binding site" evidence="14">
    <location>
        <position position="99"/>
    </location>
    <ligand>
        <name>ATP</name>
        <dbReference type="ChEBI" id="CHEBI:30616"/>
    </ligand>
</feature>
<dbReference type="PROSITE" id="PS50011">
    <property type="entry name" value="PROTEIN_KINASE_DOM"/>
    <property type="match status" value="1"/>
</dbReference>
<evidence type="ECO:0000259" key="16">
    <source>
        <dbReference type="PROSITE" id="PS50011"/>
    </source>
</evidence>